<evidence type="ECO:0000256" key="3">
    <source>
        <dbReference type="ARBA" id="ARBA00022729"/>
    </source>
</evidence>
<evidence type="ECO:0000256" key="2">
    <source>
        <dbReference type="ARBA" id="ARBA00022525"/>
    </source>
</evidence>
<evidence type="ECO:0000256" key="1">
    <source>
        <dbReference type="ARBA" id="ARBA00022512"/>
    </source>
</evidence>
<keyword evidence="6" id="KW-0812">Transmembrane</keyword>
<evidence type="ECO:0000256" key="5">
    <source>
        <dbReference type="SAM" id="MobiDB-lite"/>
    </source>
</evidence>
<evidence type="ECO:0000256" key="4">
    <source>
        <dbReference type="ARBA" id="ARBA00023088"/>
    </source>
</evidence>
<keyword evidence="6" id="KW-1133">Transmembrane helix</keyword>
<keyword evidence="3 7" id="KW-0732">Signal</keyword>
<protein>
    <recommendedName>
        <fullName evidence="8">Gram-positive cocci surface proteins LPxTG domain-containing protein</fullName>
    </recommendedName>
</protein>
<accession>A0A9W6Q4D9</accession>
<dbReference type="PROSITE" id="PS50847">
    <property type="entry name" value="GRAM_POS_ANCHORING"/>
    <property type="match status" value="1"/>
</dbReference>
<keyword evidence="1" id="KW-0134">Cell wall</keyword>
<keyword evidence="2" id="KW-0964">Secreted</keyword>
<evidence type="ECO:0000256" key="7">
    <source>
        <dbReference type="SAM" id="SignalP"/>
    </source>
</evidence>
<evidence type="ECO:0000313" key="10">
    <source>
        <dbReference type="Proteomes" id="UP001165041"/>
    </source>
</evidence>
<dbReference type="EMBL" id="BSSA01000001">
    <property type="protein sequence ID" value="GLW67977.1"/>
    <property type="molecule type" value="Genomic_DNA"/>
</dbReference>
<keyword evidence="4" id="KW-0572">Peptidoglycan-anchor</keyword>
<gene>
    <name evidence="9" type="ORF">Kpho02_02760</name>
</gene>
<feature type="signal peptide" evidence="7">
    <location>
        <begin position="1"/>
        <end position="27"/>
    </location>
</feature>
<organism evidence="9 10">
    <name type="scientific">Kitasatospora phosalacinea</name>
    <dbReference type="NCBI Taxonomy" id="2065"/>
    <lineage>
        <taxon>Bacteria</taxon>
        <taxon>Bacillati</taxon>
        <taxon>Actinomycetota</taxon>
        <taxon>Actinomycetes</taxon>
        <taxon>Kitasatosporales</taxon>
        <taxon>Streptomycetaceae</taxon>
        <taxon>Kitasatospora</taxon>
    </lineage>
</organism>
<evidence type="ECO:0000259" key="8">
    <source>
        <dbReference type="PROSITE" id="PS50847"/>
    </source>
</evidence>
<reference evidence="9" key="1">
    <citation type="submission" date="2023-02" db="EMBL/GenBank/DDBJ databases">
        <title>Kitasatospora phosalacinea NBRC 14627.</title>
        <authorList>
            <person name="Ichikawa N."/>
            <person name="Sato H."/>
            <person name="Tonouchi N."/>
        </authorList>
    </citation>
    <scope>NUCLEOTIDE SEQUENCE</scope>
    <source>
        <strain evidence="9">NBRC 14627</strain>
    </source>
</reference>
<dbReference type="AlphaFoldDB" id="A0A9W6Q4D9"/>
<evidence type="ECO:0000313" key="9">
    <source>
        <dbReference type="EMBL" id="GLW67977.1"/>
    </source>
</evidence>
<comment type="caution">
    <text evidence="9">The sequence shown here is derived from an EMBL/GenBank/DDBJ whole genome shotgun (WGS) entry which is preliminary data.</text>
</comment>
<dbReference type="RefSeq" id="WP_285732528.1">
    <property type="nucleotide sequence ID" value="NZ_BSSA01000001.1"/>
</dbReference>
<proteinExistence type="predicted"/>
<sequence>MRSIRLVAASAAFATAAVGLGAATASATETLKAPCFGGVQNHPELATTWPGFPAELVKGGPAVESTVTFRNSVAHDVKDFRTSLYVAYLDNPLPAGSFAVEIKAPGGAWKKVDFGTGDLSSIIDSGMYQIPDGASLTLSLRIAATAEAPVGNYQATESGGSALLEDDSDTFIPWDAADQKPASNQNGTGVCTQFTGYAFHDFTVVDSATTAAPSTQPSPSATASASATATATATAGASSTAPTASPTAARTTAQAAPLNAELAETGAGDTERIAVGGAAALALGAGILVALRRRRGTHS</sequence>
<feature type="transmembrane region" description="Helical" evidence="6">
    <location>
        <begin position="273"/>
        <end position="291"/>
    </location>
</feature>
<dbReference type="InterPro" id="IPR019931">
    <property type="entry name" value="LPXTG_anchor"/>
</dbReference>
<feature type="chain" id="PRO_5040734521" description="Gram-positive cocci surface proteins LPxTG domain-containing protein" evidence="7">
    <location>
        <begin position="28"/>
        <end position="299"/>
    </location>
</feature>
<name>A0A9W6Q4D9_9ACTN</name>
<dbReference type="Proteomes" id="UP001165041">
    <property type="component" value="Unassembled WGS sequence"/>
</dbReference>
<keyword evidence="6" id="KW-0472">Membrane</keyword>
<evidence type="ECO:0000256" key="6">
    <source>
        <dbReference type="SAM" id="Phobius"/>
    </source>
</evidence>
<feature type="region of interest" description="Disordered" evidence="5">
    <location>
        <begin position="234"/>
        <end position="253"/>
    </location>
</feature>
<feature type="domain" description="Gram-positive cocci surface proteins LPxTG" evidence="8">
    <location>
        <begin position="262"/>
        <end position="299"/>
    </location>
</feature>